<evidence type="ECO:0000256" key="2">
    <source>
        <dbReference type="SAM" id="Phobius"/>
    </source>
</evidence>
<feature type="transmembrane region" description="Helical" evidence="2">
    <location>
        <begin position="163"/>
        <end position="182"/>
    </location>
</feature>
<gene>
    <name evidence="3" type="ORF">MUK42_33577</name>
</gene>
<feature type="transmembrane region" description="Helical" evidence="2">
    <location>
        <begin position="194"/>
        <end position="214"/>
    </location>
</feature>
<evidence type="ECO:0000256" key="1">
    <source>
        <dbReference type="SAM" id="MobiDB-lite"/>
    </source>
</evidence>
<name>A0A9E7I727_9LILI</name>
<reference evidence="3" key="1">
    <citation type="submission" date="2022-05" db="EMBL/GenBank/DDBJ databases">
        <title>The Musa troglodytarum L. genome provides insights into the mechanism of non-climacteric behaviour and enrichment of carotenoids.</title>
        <authorList>
            <person name="Wang J."/>
        </authorList>
    </citation>
    <scope>NUCLEOTIDE SEQUENCE</scope>
    <source>
        <tissue evidence="3">Leaf</tissue>
    </source>
</reference>
<feature type="transmembrane region" description="Helical" evidence="2">
    <location>
        <begin position="137"/>
        <end position="157"/>
    </location>
</feature>
<keyword evidence="2" id="KW-1133">Transmembrane helix</keyword>
<dbReference type="AlphaFoldDB" id="A0A9E7I727"/>
<evidence type="ECO:0000313" key="4">
    <source>
        <dbReference type="Proteomes" id="UP001055439"/>
    </source>
</evidence>
<dbReference type="OrthoDB" id="1929779at2759"/>
<dbReference type="Proteomes" id="UP001055439">
    <property type="component" value="Chromosome 9"/>
</dbReference>
<keyword evidence="2" id="KW-0472">Membrane</keyword>
<proteinExistence type="predicted"/>
<dbReference type="EMBL" id="CP097511">
    <property type="protein sequence ID" value="URE43149.1"/>
    <property type="molecule type" value="Genomic_DNA"/>
</dbReference>
<accession>A0A9E7I727</accession>
<keyword evidence="4" id="KW-1185">Reference proteome</keyword>
<keyword evidence="2" id="KW-0812">Transmembrane</keyword>
<organism evidence="3 4">
    <name type="scientific">Musa troglodytarum</name>
    <name type="common">fe'i banana</name>
    <dbReference type="NCBI Taxonomy" id="320322"/>
    <lineage>
        <taxon>Eukaryota</taxon>
        <taxon>Viridiplantae</taxon>
        <taxon>Streptophyta</taxon>
        <taxon>Embryophyta</taxon>
        <taxon>Tracheophyta</taxon>
        <taxon>Spermatophyta</taxon>
        <taxon>Magnoliopsida</taxon>
        <taxon>Liliopsida</taxon>
        <taxon>Zingiberales</taxon>
        <taxon>Musaceae</taxon>
        <taxon>Musa</taxon>
    </lineage>
</organism>
<sequence>MAIKSAGFSTDVPPNLQTFLTDRLASRVQGLSPASVNGRGFGPKIGRQSISPSSRSVRLPHNSEGDCFSSISKPPAASSFEDDIESHASVGVSATAATGKCRDFANTNAMRFSKKISQVTSASSAPKRSIYSALRKMVICPQFLFSAVQIIFIMYVLQLLSCPSALFACIILMYLLSVWRIPVALGMYHSSKLYCVRLLLLKTFASFMVILLLMKYKYPVEDLLYSYLSVEKISLFFCKPVWHSYNRTLVVVCIGKGSPENSSEHVQAIVIKCPCLYILCWKYK</sequence>
<feature type="region of interest" description="Disordered" evidence="1">
    <location>
        <begin position="35"/>
        <end position="58"/>
    </location>
</feature>
<protein>
    <submittedName>
        <fullName evidence="3">Uncharacterized protein</fullName>
    </submittedName>
</protein>
<evidence type="ECO:0000313" key="3">
    <source>
        <dbReference type="EMBL" id="URE43149.1"/>
    </source>
</evidence>